<feature type="transmembrane region" description="Helical" evidence="1">
    <location>
        <begin position="84"/>
        <end position="103"/>
    </location>
</feature>
<sequence>MLKHVKSILHTCAIIALYAAAGYLFYQMLEKGWYPGGFIKEIEKDKGVTFQREWFDSRTLYIPENAAAETDRKAFAMDGSMSRYKTYIVIAGLMLYLTWKALWSTMKYKCKRAVIDRNTELLKGITAFAVFVTFSVLAIYQYTEINQQWHTVKELVEEENTDI</sequence>
<name>A0A1I4I4U7_9BACI</name>
<keyword evidence="1" id="KW-1133">Transmembrane helix</keyword>
<accession>A0A1I4I4U7</accession>
<keyword evidence="1" id="KW-0812">Transmembrane</keyword>
<dbReference type="STRING" id="266892.SAMN04488054_101221"/>
<keyword evidence="3" id="KW-1185">Reference proteome</keyword>
<dbReference type="AlphaFoldDB" id="A0A1I4I4U7"/>
<organism evidence="2 3">
    <name type="scientific">Salibacterium qingdaonense</name>
    <dbReference type="NCBI Taxonomy" id="266892"/>
    <lineage>
        <taxon>Bacteria</taxon>
        <taxon>Bacillati</taxon>
        <taxon>Bacillota</taxon>
        <taxon>Bacilli</taxon>
        <taxon>Bacillales</taxon>
        <taxon>Bacillaceae</taxon>
    </lineage>
</organism>
<proteinExistence type="predicted"/>
<gene>
    <name evidence="2" type="ORF">SAMN04488054_101221</name>
</gene>
<keyword evidence="1" id="KW-0472">Membrane</keyword>
<dbReference type="Proteomes" id="UP000199668">
    <property type="component" value="Unassembled WGS sequence"/>
</dbReference>
<feature type="transmembrane region" description="Helical" evidence="1">
    <location>
        <begin position="124"/>
        <end position="143"/>
    </location>
</feature>
<evidence type="ECO:0000256" key="1">
    <source>
        <dbReference type="SAM" id="Phobius"/>
    </source>
</evidence>
<dbReference type="EMBL" id="FOTY01000001">
    <property type="protein sequence ID" value="SFL49345.1"/>
    <property type="molecule type" value="Genomic_DNA"/>
</dbReference>
<evidence type="ECO:0000313" key="3">
    <source>
        <dbReference type="Proteomes" id="UP000199668"/>
    </source>
</evidence>
<protein>
    <submittedName>
        <fullName evidence="2">Uncharacterized protein</fullName>
    </submittedName>
</protein>
<evidence type="ECO:0000313" key="2">
    <source>
        <dbReference type="EMBL" id="SFL49345.1"/>
    </source>
</evidence>
<feature type="transmembrane region" description="Helical" evidence="1">
    <location>
        <begin position="7"/>
        <end position="26"/>
    </location>
</feature>
<dbReference type="RefSeq" id="WP_090925188.1">
    <property type="nucleotide sequence ID" value="NZ_FOTY01000001.1"/>
</dbReference>
<reference evidence="2 3" key="1">
    <citation type="submission" date="2016-10" db="EMBL/GenBank/DDBJ databases">
        <authorList>
            <person name="de Groot N.N."/>
        </authorList>
    </citation>
    <scope>NUCLEOTIDE SEQUENCE [LARGE SCALE GENOMIC DNA]</scope>
    <source>
        <strain evidence="2 3">CGMCC 1.6134</strain>
    </source>
</reference>